<organism evidence="7 8">
    <name type="scientific">Vreelandella malpeensis</name>
    <dbReference type="NCBI Taxonomy" id="1172368"/>
    <lineage>
        <taxon>Bacteria</taxon>
        <taxon>Pseudomonadati</taxon>
        <taxon>Pseudomonadota</taxon>
        <taxon>Gammaproteobacteria</taxon>
        <taxon>Oceanospirillales</taxon>
        <taxon>Halomonadaceae</taxon>
        <taxon>Vreelandella</taxon>
    </lineage>
</organism>
<keyword evidence="2" id="KW-1003">Cell membrane</keyword>
<name>A0ABS8DWA5_9GAMM</name>
<feature type="transmembrane region" description="Helical" evidence="6">
    <location>
        <begin position="12"/>
        <end position="34"/>
    </location>
</feature>
<evidence type="ECO:0000256" key="1">
    <source>
        <dbReference type="ARBA" id="ARBA00004651"/>
    </source>
</evidence>
<evidence type="ECO:0000256" key="5">
    <source>
        <dbReference type="ARBA" id="ARBA00023136"/>
    </source>
</evidence>
<reference evidence="7 8" key="1">
    <citation type="journal article" date="2021" name="Sci. Rep.">
        <title>Genome analysis of a halophilic bacterium Halomonas malpeensis YU-PRIM-29(T) reveals its exopolysaccharide and pigment producing capabilities.</title>
        <authorList>
            <person name="Athmika"/>
            <person name="Ghate S.D."/>
            <person name="Arun A.B."/>
            <person name="Rao S.S."/>
            <person name="Kumar S.T.A."/>
            <person name="Kandiyil M.K."/>
            <person name="Saptami K."/>
            <person name="Rekha P.D."/>
        </authorList>
    </citation>
    <scope>NUCLEOTIDE SEQUENCE [LARGE SCALE GENOMIC DNA]</scope>
    <source>
        <strain evidence="8">prim 29</strain>
    </source>
</reference>
<dbReference type="Pfam" id="PF03899">
    <property type="entry name" value="ATP-synt_I"/>
    <property type="match status" value="1"/>
</dbReference>
<evidence type="ECO:0000256" key="4">
    <source>
        <dbReference type="ARBA" id="ARBA00022989"/>
    </source>
</evidence>
<accession>A0ABS8DWA5</accession>
<dbReference type="InterPro" id="IPR005598">
    <property type="entry name" value="ATP_synth_I"/>
</dbReference>
<comment type="subcellular location">
    <subcellularLocation>
        <location evidence="1">Cell membrane</location>
        <topology evidence="1">Multi-pass membrane protein</topology>
    </subcellularLocation>
</comment>
<feature type="transmembrane region" description="Helical" evidence="6">
    <location>
        <begin position="103"/>
        <end position="124"/>
    </location>
</feature>
<evidence type="ECO:0000256" key="3">
    <source>
        <dbReference type="ARBA" id="ARBA00022692"/>
    </source>
</evidence>
<evidence type="ECO:0000313" key="7">
    <source>
        <dbReference type="EMBL" id="MCB8890604.1"/>
    </source>
</evidence>
<dbReference type="Proteomes" id="UP001319882">
    <property type="component" value="Unassembled WGS sequence"/>
</dbReference>
<proteinExistence type="predicted"/>
<sequence length="131" mass="14385">MQRFEVRRRQAYTVSLLRAQLVLALVGTAGAFGLERAGGAASFALGALVAVLPHVFFVQRMGIFSSHRVRGANRLLRAAAGKFGLTVALFTLMFVTVPPSNPTFFFSAYVAVISTHWLAPWLMLKTRRTTD</sequence>
<keyword evidence="3 6" id="KW-0812">Transmembrane</keyword>
<evidence type="ECO:0000256" key="6">
    <source>
        <dbReference type="SAM" id="Phobius"/>
    </source>
</evidence>
<gene>
    <name evidence="7" type="ORF">GEV37_15940</name>
</gene>
<comment type="caution">
    <text evidence="7">The sequence shown here is derived from an EMBL/GenBank/DDBJ whole genome shotgun (WGS) entry which is preliminary data.</text>
</comment>
<keyword evidence="4 6" id="KW-1133">Transmembrane helix</keyword>
<dbReference type="EMBL" id="WHVL01000008">
    <property type="protein sequence ID" value="MCB8890604.1"/>
    <property type="molecule type" value="Genomic_DNA"/>
</dbReference>
<keyword evidence="8" id="KW-1185">Reference proteome</keyword>
<feature type="transmembrane region" description="Helical" evidence="6">
    <location>
        <begin position="79"/>
        <end position="97"/>
    </location>
</feature>
<feature type="transmembrane region" description="Helical" evidence="6">
    <location>
        <begin position="40"/>
        <end position="58"/>
    </location>
</feature>
<protein>
    <submittedName>
        <fullName evidence="7">ATP synthase subunit I</fullName>
    </submittedName>
</protein>
<evidence type="ECO:0000313" key="8">
    <source>
        <dbReference type="Proteomes" id="UP001319882"/>
    </source>
</evidence>
<evidence type="ECO:0000256" key="2">
    <source>
        <dbReference type="ARBA" id="ARBA00022475"/>
    </source>
</evidence>
<keyword evidence="5 6" id="KW-0472">Membrane</keyword>